<dbReference type="FunFam" id="3.30.50.10:FF:000018">
    <property type="entry name" value="GATA transcription factor"/>
    <property type="match status" value="1"/>
</dbReference>
<reference evidence="15 16" key="1">
    <citation type="submission" date="2024-08" db="EMBL/GenBank/DDBJ databases">
        <title>Insights into the chromosomal genome structure of Flemingia macrophylla.</title>
        <authorList>
            <person name="Ding Y."/>
            <person name="Zhao Y."/>
            <person name="Bi W."/>
            <person name="Wu M."/>
            <person name="Zhao G."/>
            <person name="Gong Y."/>
            <person name="Li W."/>
            <person name="Zhang P."/>
        </authorList>
    </citation>
    <scope>NUCLEOTIDE SEQUENCE [LARGE SCALE GENOMIC DNA]</scope>
    <source>
        <strain evidence="15">DYQJB</strain>
        <tissue evidence="15">Leaf</tissue>
    </source>
</reference>
<dbReference type="PANTHER" id="PTHR45658:SF51">
    <property type="entry name" value="GATA TRANSCRIPTION FACTOR 8"/>
    <property type="match status" value="1"/>
</dbReference>
<evidence type="ECO:0000256" key="12">
    <source>
        <dbReference type="PROSITE-ProRule" id="PRU00094"/>
    </source>
</evidence>
<sequence>MEEVRRGEERERGTHMQSEEREREKVLVAEEMVGPNFMDEIDCGSFFDHIDDLLDFPVEDVDGAAAATLPSVSAGAGNCNSLASIWPPESDSFPGSDSVFSGNSASDLSAELSVPRPLWPLDCLICDIRVQCTDLIVSFEKFSVASLALRYEDIVQLEWLSNFVEDSFCGGSLTMKKVEEPSCTTKEDSVHHQFNTSSPVSVLESSSSCGGAKAAPLPEIYIPVPCGRARSKRPRPATFNPRPAMNLISPASSVVGENMQHNVISPKASSDSENFAESQPLPKMPKQVSGEPKKKKKVKLPLPVGPADSNANQNGSQPVRKCMHCEITKTPQWRAGPMGPKTLCNACGVRYKSGRLFPEYRPAASPTFCPSLHSNSHKKVLEMRCRGIDKSGFAMNSAASPELIPNTNSSLTLEYM</sequence>
<protein>
    <recommendedName>
        <fullName evidence="11">GATA transcription factor</fullName>
    </recommendedName>
</protein>
<evidence type="ECO:0000259" key="14">
    <source>
        <dbReference type="PROSITE" id="PS50114"/>
    </source>
</evidence>
<evidence type="ECO:0000256" key="1">
    <source>
        <dbReference type="ARBA" id="ARBA00004123"/>
    </source>
</evidence>
<dbReference type="InterPro" id="IPR016679">
    <property type="entry name" value="TF_GATA_pln"/>
</dbReference>
<dbReference type="GO" id="GO:0003677">
    <property type="term" value="F:DNA binding"/>
    <property type="evidence" value="ECO:0007669"/>
    <property type="project" value="UniProtKB-KW"/>
</dbReference>
<evidence type="ECO:0000256" key="7">
    <source>
        <dbReference type="ARBA" id="ARBA00023125"/>
    </source>
</evidence>
<keyword evidence="8 11" id="KW-0010">Activator</keyword>
<accession>A0ABD1LMR0</accession>
<evidence type="ECO:0000256" key="5">
    <source>
        <dbReference type="ARBA" id="ARBA00022833"/>
    </source>
</evidence>
<evidence type="ECO:0000256" key="13">
    <source>
        <dbReference type="SAM" id="MobiDB-lite"/>
    </source>
</evidence>
<dbReference type="GO" id="GO:0008270">
    <property type="term" value="F:zinc ion binding"/>
    <property type="evidence" value="ECO:0007669"/>
    <property type="project" value="UniProtKB-KW"/>
</dbReference>
<keyword evidence="3" id="KW-0479">Metal-binding</keyword>
<dbReference type="SMART" id="SM00401">
    <property type="entry name" value="ZnF_GATA"/>
    <property type="match status" value="1"/>
</dbReference>
<feature type="region of interest" description="Disordered" evidence="13">
    <location>
        <begin position="1"/>
        <end position="23"/>
    </location>
</feature>
<dbReference type="Pfam" id="PF00320">
    <property type="entry name" value="GATA"/>
    <property type="match status" value="1"/>
</dbReference>
<evidence type="ECO:0000256" key="4">
    <source>
        <dbReference type="ARBA" id="ARBA00022771"/>
    </source>
</evidence>
<dbReference type="InterPro" id="IPR013088">
    <property type="entry name" value="Znf_NHR/GATA"/>
</dbReference>
<comment type="caution">
    <text evidence="15">The sequence shown here is derived from an EMBL/GenBank/DDBJ whole genome shotgun (WGS) entry which is preliminary data.</text>
</comment>
<evidence type="ECO:0000256" key="3">
    <source>
        <dbReference type="ARBA" id="ARBA00022723"/>
    </source>
</evidence>
<organism evidence="15 16">
    <name type="scientific">Flemingia macrophylla</name>
    <dbReference type="NCBI Taxonomy" id="520843"/>
    <lineage>
        <taxon>Eukaryota</taxon>
        <taxon>Viridiplantae</taxon>
        <taxon>Streptophyta</taxon>
        <taxon>Embryophyta</taxon>
        <taxon>Tracheophyta</taxon>
        <taxon>Spermatophyta</taxon>
        <taxon>Magnoliopsida</taxon>
        <taxon>eudicotyledons</taxon>
        <taxon>Gunneridae</taxon>
        <taxon>Pentapetalae</taxon>
        <taxon>rosids</taxon>
        <taxon>fabids</taxon>
        <taxon>Fabales</taxon>
        <taxon>Fabaceae</taxon>
        <taxon>Papilionoideae</taxon>
        <taxon>50 kb inversion clade</taxon>
        <taxon>NPAAA clade</taxon>
        <taxon>indigoferoid/millettioid clade</taxon>
        <taxon>Phaseoleae</taxon>
        <taxon>Flemingia</taxon>
    </lineage>
</organism>
<dbReference type="Proteomes" id="UP001603857">
    <property type="component" value="Unassembled WGS sequence"/>
</dbReference>
<dbReference type="Gene3D" id="3.30.50.10">
    <property type="entry name" value="Erythroid Transcription Factor GATA-1, subunit A"/>
    <property type="match status" value="1"/>
</dbReference>
<keyword evidence="5" id="KW-0862">Zinc</keyword>
<dbReference type="PANTHER" id="PTHR45658">
    <property type="entry name" value="GATA TRANSCRIPTION FACTOR"/>
    <property type="match status" value="1"/>
</dbReference>
<dbReference type="GO" id="GO:0005634">
    <property type="term" value="C:nucleus"/>
    <property type="evidence" value="ECO:0007669"/>
    <property type="project" value="UniProtKB-SubCell"/>
</dbReference>
<comment type="function">
    <text evidence="11">Transcriptional activator that specifically binds 5'-GATA-3' or 5'-GAT-3' motifs within gene promoters.</text>
</comment>
<keyword evidence="7 11" id="KW-0238">DNA-binding</keyword>
<evidence type="ECO:0000313" key="15">
    <source>
        <dbReference type="EMBL" id="KAL2324809.1"/>
    </source>
</evidence>
<dbReference type="PIRSF" id="PIRSF016992">
    <property type="entry name" value="TF_GATA_plant"/>
    <property type="match status" value="1"/>
</dbReference>
<evidence type="ECO:0000256" key="10">
    <source>
        <dbReference type="ARBA" id="ARBA00023242"/>
    </source>
</evidence>
<keyword evidence="16" id="KW-1185">Reference proteome</keyword>
<keyword evidence="6 11" id="KW-0805">Transcription regulation</keyword>
<feature type="region of interest" description="Disordered" evidence="13">
    <location>
        <begin position="265"/>
        <end position="317"/>
    </location>
</feature>
<comment type="similarity">
    <text evidence="2 11">Belongs to the type IV zinc-finger family. Class A subfamily.</text>
</comment>
<keyword evidence="10 11" id="KW-0539">Nucleus</keyword>
<dbReference type="InterPro" id="IPR051140">
    <property type="entry name" value="GATA_TF"/>
</dbReference>
<dbReference type="InterPro" id="IPR000679">
    <property type="entry name" value="Znf_GATA"/>
</dbReference>
<dbReference type="SUPFAM" id="SSF57716">
    <property type="entry name" value="Glucocorticoid receptor-like (DNA-binding domain)"/>
    <property type="match status" value="1"/>
</dbReference>
<evidence type="ECO:0000256" key="8">
    <source>
        <dbReference type="ARBA" id="ARBA00023159"/>
    </source>
</evidence>
<gene>
    <name evidence="15" type="ORF">Fmac_023867</name>
</gene>
<feature type="domain" description="GATA-type" evidence="14">
    <location>
        <begin position="316"/>
        <end position="352"/>
    </location>
</feature>
<proteinExistence type="inferred from homology"/>
<evidence type="ECO:0000256" key="6">
    <source>
        <dbReference type="ARBA" id="ARBA00023015"/>
    </source>
</evidence>
<dbReference type="EMBL" id="JBGMDY010000008">
    <property type="protein sequence ID" value="KAL2324809.1"/>
    <property type="molecule type" value="Genomic_DNA"/>
</dbReference>
<name>A0ABD1LMR0_9FABA</name>
<keyword evidence="9 11" id="KW-0804">Transcription</keyword>
<keyword evidence="4 12" id="KW-0863">Zinc-finger</keyword>
<comment type="subcellular location">
    <subcellularLocation>
        <location evidence="1 11">Nucleus</location>
    </subcellularLocation>
</comment>
<dbReference type="CDD" id="cd00202">
    <property type="entry name" value="ZnF_GATA"/>
    <property type="match status" value="1"/>
</dbReference>
<evidence type="ECO:0000256" key="11">
    <source>
        <dbReference type="PIRNR" id="PIRNR016992"/>
    </source>
</evidence>
<dbReference type="PROSITE" id="PS00344">
    <property type="entry name" value="GATA_ZN_FINGER_1"/>
    <property type="match status" value="1"/>
</dbReference>
<dbReference type="AlphaFoldDB" id="A0ABD1LMR0"/>
<feature type="compositionally biased region" description="Polar residues" evidence="13">
    <location>
        <begin position="265"/>
        <end position="277"/>
    </location>
</feature>
<evidence type="ECO:0000313" key="16">
    <source>
        <dbReference type="Proteomes" id="UP001603857"/>
    </source>
</evidence>
<dbReference type="PROSITE" id="PS50114">
    <property type="entry name" value="GATA_ZN_FINGER_2"/>
    <property type="match status" value="1"/>
</dbReference>
<evidence type="ECO:0000256" key="9">
    <source>
        <dbReference type="ARBA" id="ARBA00023163"/>
    </source>
</evidence>
<evidence type="ECO:0000256" key="2">
    <source>
        <dbReference type="ARBA" id="ARBA00005694"/>
    </source>
</evidence>